<feature type="transmembrane region" description="Helical" evidence="1">
    <location>
        <begin position="150"/>
        <end position="167"/>
    </location>
</feature>
<dbReference type="RefSeq" id="WP_161811706.1">
    <property type="nucleotide sequence ID" value="NZ_BLJN01000002.1"/>
</dbReference>
<comment type="caution">
    <text evidence="2">The sequence shown here is derived from an EMBL/GenBank/DDBJ whole genome shotgun (WGS) entry which is preliminary data.</text>
</comment>
<protein>
    <submittedName>
        <fullName evidence="2">Uncharacterized protein</fullName>
    </submittedName>
</protein>
<sequence length="196" mass="20013">MPSAKTVSLDSHAMATLRYIRESMDAAGSVAVPGSAGIAMGAVGLAATALSLIPNLASHWFAIWLVAAPIAVLAGALLMTRSASVVSFVGTGKPGRKLLLGLTPSLFAGAVMTAVLWKANYLGAAPGIWLLLYGCALISAGVFTKIIVRWMGGCFVALGLLALVSPPELQVPLLGLGFGAMHIIFGVLIARGVHGH</sequence>
<keyword evidence="3" id="KW-1185">Reference proteome</keyword>
<evidence type="ECO:0000313" key="3">
    <source>
        <dbReference type="Proteomes" id="UP000445000"/>
    </source>
</evidence>
<organism evidence="2 3">
    <name type="scientific">Steroidobacter agaridevorans</name>
    <dbReference type="NCBI Taxonomy" id="2695856"/>
    <lineage>
        <taxon>Bacteria</taxon>
        <taxon>Pseudomonadati</taxon>
        <taxon>Pseudomonadota</taxon>
        <taxon>Gammaproteobacteria</taxon>
        <taxon>Steroidobacterales</taxon>
        <taxon>Steroidobacteraceae</taxon>
        <taxon>Steroidobacter</taxon>
    </lineage>
</organism>
<reference evidence="3" key="1">
    <citation type="submission" date="2020-01" db="EMBL/GenBank/DDBJ databases">
        <title>'Steroidobacter agaridevorans' sp. nov., agar-degrading bacteria isolated from rhizosphere soils.</title>
        <authorList>
            <person name="Ikenaga M."/>
            <person name="Kataoka M."/>
            <person name="Murouchi A."/>
            <person name="Katsuragi S."/>
            <person name="Sakai M."/>
        </authorList>
    </citation>
    <scope>NUCLEOTIDE SEQUENCE [LARGE SCALE GENOMIC DNA]</scope>
    <source>
        <strain evidence="3">YU21-B</strain>
    </source>
</reference>
<accession>A0A829YAU1</accession>
<name>A0A829YAU1_9GAMM</name>
<feature type="transmembrane region" description="Helical" evidence="1">
    <location>
        <begin position="98"/>
        <end position="117"/>
    </location>
</feature>
<feature type="transmembrane region" description="Helical" evidence="1">
    <location>
        <begin position="173"/>
        <end position="193"/>
    </location>
</feature>
<dbReference type="Proteomes" id="UP000445000">
    <property type="component" value="Unassembled WGS sequence"/>
</dbReference>
<gene>
    <name evidence="2" type="ORF">GCM10011487_19580</name>
</gene>
<keyword evidence="1" id="KW-1133">Transmembrane helix</keyword>
<dbReference type="AlphaFoldDB" id="A0A829YAU1"/>
<dbReference type="EMBL" id="BLJN01000002">
    <property type="protein sequence ID" value="GFE79958.1"/>
    <property type="molecule type" value="Genomic_DNA"/>
</dbReference>
<keyword evidence="1" id="KW-0812">Transmembrane</keyword>
<evidence type="ECO:0000313" key="2">
    <source>
        <dbReference type="EMBL" id="GFE79958.1"/>
    </source>
</evidence>
<keyword evidence="1" id="KW-0472">Membrane</keyword>
<proteinExistence type="predicted"/>
<feature type="transmembrane region" description="Helical" evidence="1">
    <location>
        <begin position="123"/>
        <end position="143"/>
    </location>
</feature>
<feature type="transmembrane region" description="Helical" evidence="1">
    <location>
        <begin position="30"/>
        <end position="53"/>
    </location>
</feature>
<feature type="transmembrane region" description="Helical" evidence="1">
    <location>
        <begin position="59"/>
        <end position="78"/>
    </location>
</feature>
<evidence type="ECO:0000256" key="1">
    <source>
        <dbReference type="SAM" id="Phobius"/>
    </source>
</evidence>